<accession>A0A4C1XPA5</accession>
<evidence type="ECO:0000313" key="3">
    <source>
        <dbReference type="Proteomes" id="UP000299102"/>
    </source>
</evidence>
<feature type="compositionally biased region" description="Basic and acidic residues" evidence="1">
    <location>
        <begin position="8"/>
        <end position="20"/>
    </location>
</feature>
<evidence type="ECO:0000256" key="1">
    <source>
        <dbReference type="SAM" id="MobiDB-lite"/>
    </source>
</evidence>
<feature type="region of interest" description="Disordered" evidence="1">
    <location>
        <begin position="1"/>
        <end position="21"/>
    </location>
</feature>
<organism evidence="2 3">
    <name type="scientific">Eumeta variegata</name>
    <name type="common">Bagworm moth</name>
    <name type="synonym">Eumeta japonica</name>
    <dbReference type="NCBI Taxonomy" id="151549"/>
    <lineage>
        <taxon>Eukaryota</taxon>
        <taxon>Metazoa</taxon>
        <taxon>Ecdysozoa</taxon>
        <taxon>Arthropoda</taxon>
        <taxon>Hexapoda</taxon>
        <taxon>Insecta</taxon>
        <taxon>Pterygota</taxon>
        <taxon>Neoptera</taxon>
        <taxon>Endopterygota</taxon>
        <taxon>Lepidoptera</taxon>
        <taxon>Glossata</taxon>
        <taxon>Ditrysia</taxon>
        <taxon>Tineoidea</taxon>
        <taxon>Psychidae</taxon>
        <taxon>Oiketicinae</taxon>
        <taxon>Eumeta</taxon>
    </lineage>
</organism>
<keyword evidence="3" id="KW-1185">Reference proteome</keyword>
<sequence>MTSSSSENGDRRPHDNRKESVTSFAFYSDRASGGEFIESGMGVVHPTQLLANRHLVKLGRIKKSERKRCPSLIAATPQEIRRPHREACAREEKQSGVRAYAAIAEVASFHEHALPDRSLIGQSNYARQITLGPEEAARYGVVRRENGKQSGHFRGLHPVFVQPTRWSVFTPRFKNYFVVNRLVATVSSVTGTEDSAL</sequence>
<evidence type="ECO:0000313" key="2">
    <source>
        <dbReference type="EMBL" id="GBP64832.1"/>
    </source>
</evidence>
<proteinExistence type="predicted"/>
<reference evidence="2 3" key="1">
    <citation type="journal article" date="2019" name="Commun. Biol.">
        <title>The bagworm genome reveals a unique fibroin gene that provides high tensile strength.</title>
        <authorList>
            <person name="Kono N."/>
            <person name="Nakamura H."/>
            <person name="Ohtoshi R."/>
            <person name="Tomita M."/>
            <person name="Numata K."/>
            <person name="Arakawa K."/>
        </authorList>
    </citation>
    <scope>NUCLEOTIDE SEQUENCE [LARGE SCALE GENOMIC DNA]</scope>
</reference>
<comment type="caution">
    <text evidence="2">The sequence shown here is derived from an EMBL/GenBank/DDBJ whole genome shotgun (WGS) entry which is preliminary data.</text>
</comment>
<dbReference type="EMBL" id="BGZK01000910">
    <property type="protein sequence ID" value="GBP64832.1"/>
    <property type="molecule type" value="Genomic_DNA"/>
</dbReference>
<gene>
    <name evidence="2" type="ORF">EVAR_50349_1</name>
</gene>
<dbReference type="Proteomes" id="UP000299102">
    <property type="component" value="Unassembled WGS sequence"/>
</dbReference>
<dbReference type="AlphaFoldDB" id="A0A4C1XPA5"/>
<name>A0A4C1XPA5_EUMVA</name>
<protein>
    <submittedName>
        <fullName evidence="2">Uncharacterized protein</fullName>
    </submittedName>
</protein>